<evidence type="ECO:0000256" key="2">
    <source>
        <dbReference type="SAM" id="MobiDB-lite"/>
    </source>
</evidence>
<dbReference type="InterPro" id="IPR011989">
    <property type="entry name" value="ARM-like"/>
</dbReference>
<dbReference type="Gene3D" id="1.25.10.10">
    <property type="entry name" value="Leucine-rich Repeat Variant"/>
    <property type="match status" value="1"/>
</dbReference>
<keyword evidence="1" id="KW-0723">Serine/threonine-protein kinase</keyword>
<name>A0A9K3GHP1_9EUKA</name>
<dbReference type="SMART" id="SM01346">
    <property type="entry name" value="DUF3385"/>
    <property type="match status" value="1"/>
</dbReference>
<dbReference type="Pfam" id="PF11865">
    <property type="entry name" value="mTOR_dom"/>
    <property type="match status" value="1"/>
</dbReference>
<feature type="region of interest" description="Disordered" evidence="2">
    <location>
        <begin position="708"/>
        <end position="743"/>
    </location>
</feature>
<gene>
    <name evidence="4" type="ORF">KIPB_003896</name>
</gene>
<dbReference type="AlphaFoldDB" id="A0A9K3GHP1"/>
<protein>
    <recommendedName>
        <fullName evidence="1">Serine/threonine-protein kinase TOR</fullName>
        <ecNumber evidence="1">2.7.11.1</ecNumber>
    </recommendedName>
</protein>
<dbReference type="GO" id="GO:0004674">
    <property type="term" value="F:protein serine/threonine kinase activity"/>
    <property type="evidence" value="ECO:0007669"/>
    <property type="project" value="UniProtKB-KW"/>
</dbReference>
<comment type="caution">
    <text evidence="4">The sequence shown here is derived from an EMBL/GenBank/DDBJ whole genome shotgun (WGS) entry which is preliminary data.</text>
</comment>
<feature type="region of interest" description="Disordered" evidence="2">
    <location>
        <begin position="307"/>
        <end position="340"/>
    </location>
</feature>
<dbReference type="OrthoDB" id="381190at2759"/>
<keyword evidence="1" id="KW-0067">ATP-binding</keyword>
<accession>A0A9K3GHP1</accession>
<keyword evidence="1" id="KW-0808">Transferase</keyword>
<comment type="catalytic activity">
    <reaction evidence="1">
        <text>L-threonyl-[protein] + ATP = O-phospho-L-threonyl-[protein] + ADP + H(+)</text>
        <dbReference type="Rhea" id="RHEA:46608"/>
        <dbReference type="Rhea" id="RHEA-COMP:11060"/>
        <dbReference type="Rhea" id="RHEA-COMP:11605"/>
        <dbReference type="ChEBI" id="CHEBI:15378"/>
        <dbReference type="ChEBI" id="CHEBI:30013"/>
        <dbReference type="ChEBI" id="CHEBI:30616"/>
        <dbReference type="ChEBI" id="CHEBI:61977"/>
        <dbReference type="ChEBI" id="CHEBI:456216"/>
        <dbReference type="EC" id="2.7.11.1"/>
    </reaction>
</comment>
<dbReference type="InterPro" id="IPR016024">
    <property type="entry name" value="ARM-type_fold"/>
</dbReference>
<reference evidence="4 5" key="1">
    <citation type="journal article" date="2018" name="PLoS ONE">
        <title>The draft genome of Kipferlia bialata reveals reductive genome evolution in fornicate parasites.</title>
        <authorList>
            <person name="Tanifuji G."/>
            <person name="Takabayashi S."/>
            <person name="Kume K."/>
            <person name="Takagi M."/>
            <person name="Nakayama T."/>
            <person name="Kamikawa R."/>
            <person name="Inagaki Y."/>
            <person name="Hashimoto T."/>
        </authorList>
    </citation>
    <scope>NUCLEOTIDE SEQUENCE [LARGE SCALE GENOMIC DNA]</scope>
    <source>
        <strain evidence="4">NY0173</strain>
    </source>
</reference>
<dbReference type="EMBL" id="BDIP01000786">
    <property type="protein sequence ID" value="GIQ82710.1"/>
    <property type="molecule type" value="Genomic_DNA"/>
</dbReference>
<feature type="compositionally biased region" description="Basic and acidic residues" evidence="2">
    <location>
        <begin position="49"/>
        <end position="61"/>
    </location>
</feature>
<feature type="region of interest" description="Disordered" evidence="2">
    <location>
        <begin position="39"/>
        <end position="87"/>
    </location>
</feature>
<dbReference type="EC" id="2.7.11.1" evidence="1"/>
<feature type="compositionally biased region" description="Basic and acidic residues" evidence="2">
    <location>
        <begin position="74"/>
        <end position="87"/>
    </location>
</feature>
<comment type="similarity">
    <text evidence="1">Belongs to the PI3/PI4-kinase family.</text>
</comment>
<evidence type="ECO:0000313" key="5">
    <source>
        <dbReference type="Proteomes" id="UP000265618"/>
    </source>
</evidence>
<evidence type="ECO:0000256" key="1">
    <source>
        <dbReference type="RuleBase" id="RU364109"/>
    </source>
</evidence>
<feature type="domain" description="Serine/threonine-protein kinase mTOR" evidence="3">
    <location>
        <begin position="665"/>
        <end position="932"/>
    </location>
</feature>
<dbReference type="GO" id="GO:0005524">
    <property type="term" value="F:ATP binding"/>
    <property type="evidence" value="ECO:0007669"/>
    <property type="project" value="UniProtKB-KW"/>
</dbReference>
<dbReference type="Proteomes" id="UP000265618">
    <property type="component" value="Unassembled WGS sequence"/>
</dbReference>
<organism evidence="4 5">
    <name type="scientific">Kipferlia bialata</name>
    <dbReference type="NCBI Taxonomy" id="797122"/>
    <lineage>
        <taxon>Eukaryota</taxon>
        <taxon>Metamonada</taxon>
        <taxon>Carpediemonas-like organisms</taxon>
        <taxon>Kipferlia</taxon>
    </lineage>
</organism>
<evidence type="ECO:0000259" key="3">
    <source>
        <dbReference type="SMART" id="SM01346"/>
    </source>
</evidence>
<proteinExistence type="inferred from homology"/>
<evidence type="ECO:0000313" key="4">
    <source>
        <dbReference type="EMBL" id="GIQ82710.1"/>
    </source>
</evidence>
<dbReference type="SUPFAM" id="SSF48371">
    <property type="entry name" value="ARM repeat"/>
    <property type="match status" value="1"/>
</dbReference>
<keyword evidence="1" id="KW-0547">Nucleotide-binding</keyword>
<keyword evidence="1 4" id="KW-0418">Kinase</keyword>
<feature type="compositionally biased region" description="Polar residues" evidence="2">
    <location>
        <begin position="328"/>
        <end position="337"/>
    </location>
</feature>
<sequence>MSVHATGSSLPGILGQYQQLGQIGPKGSVRDGNLSALSLSLTMPGSPISERERERERERTSEQMPLASLQSSAAERDRERDRERERESVRQITGVVLSYVDSRHAQVREAVAMCIPKLARLDRHGFAPHVRSSLAFLLSALRTGSFKRETALRSAGYLVSVVGTEAAGDISPLLNYCKLILSPSAPASASAANVTATLSFLVPSALCAVAALARHCPSIRNKVRDMLALNATFPVDETCCWKLTPEVAPFLADIAKCCPSLQPDIQSRVLELLARELAATTYLYEETASSSVLPTYSVSGASLPMSLGRDRGLGGENSLDTARESEGETGSRTSVDGLSSLPDVASPARSQIWSSRTPRRRSTRLGRSVRVAMIGRPLSKASQPTVTGIIEALKILSSFDFTGVLLCSFLRSAVLSRYLGVAHTEIRLLAALSLCHTVSPPFLKNKILPPKFTSDVSLILDRLVVVAVSDLSDQVRHAVLVSLPHCVDRLLCASDTNLQRLFFAVNDGCIAVSEAALTVIGRLSSVSVSVSTAQCIPFIRKTLVQLLSQIEGGANVEMRAYAARLLSRLISSSKSALKAYVSTILDVLLRVLRDNEGQTEITTPLIAALGELAALRSVDFLPSLGSILCSLRSALLDSTDAKRQKAAVRSLGLLSQNTGVTSAIVETQAPGLSKALLGILSSGTSDKALRVEATRVLGILGPLDPMHYRQTERDREALRYKGDRQTERERERDSSQEPKTVEPVDTRMWLYGYSAKRRNLREKKRERERETLVPDRAASAHELARIAALSSSSSSSLSEIHREREREREDQSNIESGIVDYYITGFSLSLSPPLHPYSPQSGTVDYYVNSALNVLLDGLKDKNASKFYGSLSRGITMVVRHHVHPRSHLSRDPVVLHLAEIFELFKTITENSDKSLKLQVIVHTTFIINLLALPQYVLP</sequence>
<keyword evidence="5" id="KW-1185">Reference proteome</keyword>
<dbReference type="InterPro" id="IPR024585">
    <property type="entry name" value="mTOR_dom"/>
</dbReference>
<feature type="non-terminal residue" evidence="4">
    <location>
        <position position="1"/>
    </location>
</feature>